<comment type="caution">
    <text evidence="13">The sequence shown here is derived from an EMBL/GenBank/DDBJ whole genome shotgun (WGS) entry which is preliminary data.</text>
</comment>
<dbReference type="GO" id="GO:0001405">
    <property type="term" value="C:PAM complex, Tim23 associated import motor"/>
    <property type="evidence" value="ECO:0007669"/>
    <property type="project" value="UniProtKB-UniRule"/>
</dbReference>
<evidence type="ECO:0000256" key="3">
    <source>
        <dbReference type="ARBA" id="ARBA00022448"/>
    </source>
</evidence>
<dbReference type="Pfam" id="PF08566">
    <property type="entry name" value="Pam17"/>
    <property type="match status" value="1"/>
</dbReference>
<comment type="similarity">
    <text evidence="2 12">Belongs to the PAM17 family.</text>
</comment>
<accession>A0A2H9TM82</accession>
<comment type="function">
    <text evidence="12">Component of the PAM complex, a complex required for the translocation of transit peptide-containing proteins from the inner membrane into the mitochondrial matrix in an ATP-dependent manner.</text>
</comment>
<comment type="subunit">
    <text evidence="12">Component of the PAM complex.</text>
</comment>
<evidence type="ECO:0000256" key="5">
    <source>
        <dbReference type="ARBA" id="ARBA00022792"/>
    </source>
</evidence>
<evidence type="ECO:0000256" key="4">
    <source>
        <dbReference type="ARBA" id="ARBA00022692"/>
    </source>
</evidence>
<feature type="transmembrane region" description="Helical" evidence="12">
    <location>
        <begin position="97"/>
        <end position="119"/>
    </location>
</feature>
<evidence type="ECO:0000256" key="8">
    <source>
        <dbReference type="ARBA" id="ARBA00022989"/>
    </source>
</evidence>
<dbReference type="PANTHER" id="PTHR28021:SF1">
    <property type="entry name" value="PRESEQUENCE TRANSLOCATED-ASSOCIATED MOTOR SUBUNIT PAM17, MITOCHONDRIAL"/>
    <property type="match status" value="1"/>
</dbReference>
<evidence type="ECO:0000256" key="12">
    <source>
        <dbReference type="RuleBase" id="RU367146"/>
    </source>
</evidence>
<sequence length="228" mass="25762">MFVRVVGALANSERSVLLRSWATHVLSNGASTSRAIGQNGFSTVSHPTSRTIGRNRFSTANYSTRLTPTGNDIASKNSMTWPEFFSLRRKIQLIQRLAGVPFVIAFWVAEGFVLSLPIFDPTKTIFDLDPMVVVGLGSVFGSIASYFVGSAISSLAWRLLRPQQVRQLDLKQKDFYARVSKYRANVPPNPTQMNFNFDFYGEKVRSVPDYRSWLRRQRQLVADRQFAV</sequence>
<comment type="subcellular location">
    <subcellularLocation>
        <location evidence="1 12">Mitochondrion inner membrane</location>
        <topology evidence="1 12">Multi-pass membrane protein</topology>
    </subcellularLocation>
</comment>
<keyword evidence="9 12" id="KW-0811">Translocation</keyword>
<dbReference type="OrthoDB" id="5970083at2759"/>
<evidence type="ECO:0000313" key="13">
    <source>
        <dbReference type="EMBL" id="PJF18846.1"/>
    </source>
</evidence>
<keyword evidence="10 12" id="KW-0496">Mitochondrion</keyword>
<evidence type="ECO:0000256" key="9">
    <source>
        <dbReference type="ARBA" id="ARBA00023010"/>
    </source>
</evidence>
<keyword evidence="14" id="KW-1185">Reference proteome</keyword>
<proteinExistence type="inferred from homology"/>
<evidence type="ECO:0000256" key="10">
    <source>
        <dbReference type="ARBA" id="ARBA00023128"/>
    </source>
</evidence>
<evidence type="ECO:0000256" key="1">
    <source>
        <dbReference type="ARBA" id="ARBA00004448"/>
    </source>
</evidence>
<evidence type="ECO:0000256" key="7">
    <source>
        <dbReference type="ARBA" id="ARBA00022946"/>
    </source>
</evidence>
<dbReference type="InterPro" id="IPR013875">
    <property type="entry name" value="Pam17"/>
</dbReference>
<reference evidence="13 14" key="1">
    <citation type="submission" date="2016-10" db="EMBL/GenBank/DDBJ databases">
        <title>The genome of Paramicrosporidium saccamoebae is the missing link in understanding Cryptomycota and Microsporidia evolution.</title>
        <authorList>
            <person name="Quandt C.A."/>
            <person name="Beaudet D."/>
            <person name="Corsaro D."/>
            <person name="Michel R."/>
            <person name="Corradi N."/>
            <person name="James T."/>
        </authorList>
    </citation>
    <scope>NUCLEOTIDE SEQUENCE [LARGE SCALE GENOMIC DNA]</scope>
    <source>
        <strain evidence="13 14">KSL3</strain>
    </source>
</reference>
<dbReference type="GO" id="GO:0030150">
    <property type="term" value="P:protein import into mitochondrial matrix"/>
    <property type="evidence" value="ECO:0007669"/>
    <property type="project" value="UniProtKB-UniRule"/>
</dbReference>
<evidence type="ECO:0000256" key="11">
    <source>
        <dbReference type="ARBA" id="ARBA00023136"/>
    </source>
</evidence>
<keyword evidence="3 12" id="KW-0813">Transport</keyword>
<evidence type="ECO:0000256" key="6">
    <source>
        <dbReference type="ARBA" id="ARBA00022927"/>
    </source>
</evidence>
<dbReference type="STRING" id="1246581.A0A2H9TM82"/>
<feature type="transmembrane region" description="Helical" evidence="12">
    <location>
        <begin position="131"/>
        <end position="157"/>
    </location>
</feature>
<gene>
    <name evidence="13" type="ORF">PSACC_01341</name>
</gene>
<organism evidence="13 14">
    <name type="scientific">Paramicrosporidium saccamoebae</name>
    <dbReference type="NCBI Taxonomy" id="1246581"/>
    <lineage>
        <taxon>Eukaryota</taxon>
        <taxon>Fungi</taxon>
        <taxon>Fungi incertae sedis</taxon>
        <taxon>Cryptomycota</taxon>
        <taxon>Cryptomycota incertae sedis</taxon>
        <taxon>Paramicrosporidium</taxon>
    </lineage>
</organism>
<evidence type="ECO:0000256" key="2">
    <source>
        <dbReference type="ARBA" id="ARBA00006837"/>
    </source>
</evidence>
<dbReference type="PANTHER" id="PTHR28021">
    <property type="entry name" value="PRESEQUENCE TRANSLOCATED-ASSOCIATED MOTOR SUBUNIT PAM17, MITOCHONDRIAL"/>
    <property type="match status" value="1"/>
</dbReference>
<evidence type="ECO:0000313" key="14">
    <source>
        <dbReference type="Proteomes" id="UP000240830"/>
    </source>
</evidence>
<dbReference type="AlphaFoldDB" id="A0A2H9TM82"/>
<keyword evidence="8 12" id="KW-1133">Transmembrane helix</keyword>
<dbReference type="EMBL" id="MTSL01000101">
    <property type="protein sequence ID" value="PJF18846.1"/>
    <property type="molecule type" value="Genomic_DNA"/>
</dbReference>
<keyword evidence="11 12" id="KW-0472">Membrane</keyword>
<keyword evidence="7" id="KW-0809">Transit peptide</keyword>
<keyword evidence="6 12" id="KW-0653">Protein transport</keyword>
<protein>
    <recommendedName>
        <fullName evidence="12">Presequence translocated-associated motor subunit PAM17</fullName>
    </recommendedName>
</protein>
<keyword evidence="4 12" id="KW-0812">Transmembrane</keyword>
<name>A0A2H9TM82_9FUNG</name>
<keyword evidence="5 12" id="KW-0999">Mitochondrion inner membrane</keyword>
<dbReference type="Proteomes" id="UP000240830">
    <property type="component" value="Unassembled WGS sequence"/>
</dbReference>